<sequence>MTLLTDEIRALVGRTKVYTAPEPLGAAAGRYFGLAIGDHNPLYSDPEYARAQGLADVTAPPTLICETNQYANLPIGPDGDAGHNWGIEIPGTRKVRGGNRYVFHRRILPSDIVTATWEIADITAKTNRAGAEMLIVTSRATYTRQDGATLAENEETIIFVSLEAGA</sequence>
<dbReference type="Gene3D" id="3.10.129.10">
    <property type="entry name" value="Hotdog Thioesterase"/>
    <property type="match status" value="1"/>
</dbReference>
<evidence type="ECO:0000313" key="3">
    <source>
        <dbReference type="Proteomes" id="UP000579250"/>
    </source>
</evidence>
<dbReference type="Proteomes" id="UP000579250">
    <property type="component" value="Unassembled WGS sequence"/>
</dbReference>
<dbReference type="SUPFAM" id="SSF54637">
    <property type="entry name" value="Thioesterase/thiol ester dehydrase-isomerase"/>
    <property type="match status" value="1"/>
</dbReference>
<dbReference type="EMBL" id="JAAXPI010000006">
    <property type="protein sequence ID" value="NKZ03463.1"/>
    <property type="molecule type" value="Genomic_DNA"/>
</dbReference>
<organism evidence="2 3">
    <name type="scientific">Actinomadura latina</name>
    <dbReference type="NCBI Taxonomy" id="163603"/>
    <lineage>
        <taxon>Bacteria</taxon>
        <taxon>Bacillati</taxon>
        <taxon>Actinomycetota</taxon>
        <taxon>Actinomycetes</taxon>
        <taxon>Streptosporangiales</taxon>
        <taxon>Thermomonosporaceae</taxon>
        <taxon>Actinomadura</taxon>
    </lineage>
</organism>
<dbReference type="CDD" id="cd03441">
    <property type="entry name" value="R_hydratase_like"/>
    <property type="match status" value="1"/>
</dbReference>
<accession>A0A846YZC5</accession>
<dbReference type="InterPro" id="IPR039569">
    <property type="entry name" value="FAS1-like_DH_region"/>
</dbReference>
<reference evidence="2 3" key="1">
    <citation type="submission" date="2020-04" db="EMBL/GenBank/DDBJ databases">
        <title>MicrobeNet Type strains.</title>
        <authorList>
            <person name="Nicholson A.C."/>
        </authorList>
    </citation>
    <scope>NUCLEOTIDE SEQUENCE [LARGE SCALE GENOMIC DNA]</scope>
    <source>
        <strain evidence="2 3">ATCC BAA-277</strain>
    </source>
</reference>
<protein>
    <submittedName>
        <fullName evidence="2">MaoC family dehydratase</fullName>
    </submittedName>
</protein>
<dbReference type="RefSeq" id="WP_067636715.1">
    <property type="nucleotide sequence ID" value="NZ_JAAXPI010000006.1"/>
</dbReference>
<comment type="caution">
    <text evidence="2">The sequence shown here is derived from an EMBL/GenBank/DDBJ whole genome shotgun (WGS) entry which is preliminary data.</text>
</comment>
<dbReference type="Pfam" id="PF13452">
    <property type="entry name" value="FAS1_DH_region"/>
    <property type="match status" value="1"/>
</dbReference>
<gene>
    <name evidence="2" type="ORF">HGB48_06845</name>
</gene>
<evidence type="ECO:0000259" key="1">
    <source>
        <dbReference type="Pfam" id="PF13452"/>
    </source>
</evidence>
<keyword evidence="3" id="KW-1185">Reference proteome</keyword>
<dbReference type="InterPro" id="IPR029069">
    <property type="entry name" value="HotDog_dom_sf"/>
</dbReference>
<proteinExistence type="predicted"/>
<feature type="domain" description="FAS1-like dehydratase" evidence="1">
    <location>
        <begin position="21"/>
        <end position="152"/>
    </location>
</feature>
<evidence type="ECO:0000313" key="2">
    <source>
        <dbReference type="EMBL" id="NKZ03463.1"/>
    </source>
</evidence>
<dbReference type="AlphaFoldDB" id="A0A846YZC5"/>
<name>A0A846YZC5_9ACTN</name>